<name>A0A8T1VRQ9_9STRA</name>
<dbReference type="PROSITE" id="PS50195">
    <property type="entry name" value="PX"/>
    <property type="match status" value="1"/>
</dbReference>
<evidence type="ECO:0000256" key="3">
    <source>
        <dbReference type="ARBA" id="ARBA00022833"/>
    </source>
</evidence>
<dbReference type="GO" id="GO:0035091">
    <property type="term" value="F:phosphatidylinositol binding"/>
    <property type="evidence" value="ECO:0007669"/>
    <property type="project" value="InterPro"/>
</dbReference>
<dbReference type="GO" id="GO:0005737">
    <property type="term" value="C:cytoplasm"/>
    <property type="evidence" value="ECO:0007669"/>
    <property type="project" value="TreeGrafter"/>
</dbReference>
<dbReference type="SMART" id="SM00184">
    <property type="entry name" value="RING"/>
    <property type="match status" value="1"/>
</dbReference>
<evidence type="ECO:0000256" key="4">
    <source>
        <dbReference type="PROSITE-ProRule" id="PRU00175"/>
    </source>
</evidence>
<dbReference type="OrthoDB" id="21204at2759"/>
<feature type="domain" description="PX" evidence="7">
    <location>
        <begin position="91"/>
        <end position="263"/>
    </location>
</feature>
<dbReference type="InterPro" id="IPR011016">
    <property type="entry name" value="Znf_RING-CH"/>
</dbReference>
<keyword evidence="1" id="KW-0479">Metal-binding</keyword>
<evidence type="ECO:0008006" key="10">
    <source>
        <dbReference type="Google" id="ProtNLM"/>
    </source>
</evidence>
<keyword evidence="9" id="KW-1185">Reference proteome</keyword>
<feature type="domain" description="RING-type" evidence="6">
    <location>
        <begin position="296"/>
        <end position="340"/>
    </location>
</feature>
<evidence type="ECO:0000313" key="9">
    <source>
        <dbReference type="Proteomes" id="UP000694044"/>
    </source>
</evidence>
<evidence type="ECO:0000313" key="8">
    <source>
        <dbReference type="EMBL" id="KAG7383626.1"/>
    </source>
</evidence>
<reference evidence="8" key="1">
    <citation type="submission" date="2021-02" db="EMBL/GenBank/DDBJ databases">
        <authorList>
            <person name="Palmer J.M."/>
        </authorList>
    </citation>
    <scope>NUCLEOTIDE SEQUENCE</scope>
    <source>
        <strain evidence="8">SCRP734</strain>
    </source>
</reference>
<keyword evidence="2 4" id="KW-0863">Zinc-finger</keyword>
<dbReference type="InterPro" id="IPR001683">
    <property type="entry name" value="PX_dom"/>
</dbReference>
<dbReference type="Proteomes" id="UP000694044">
    <property type="component" value="Unassembled WGS sequence"/>
</dbReference>
<evidence type="ECO:0000256" key="1">
    <source>
        <dbReference type="ARBA" id="ARBA00022723"/>
    </source>
</evidence>
<evidence type="ECO:0000256" key="2">
    <source>
        <dbReference type="ARBA" id="ARBA00022771"/>
    </source>
</evidence>
<evidence type="ECO:0000259" key="6">
    <source>
        <dbReference type="PROSITE" id="PS50089"/>
    </source>
</evidence>
<sequence>MIWPTCRQHCFDHGTPPSPPHHSASSSTRNAPLLEQSRSLRKRKRTTLSMTTSVFENKLLVSSGLMDEPHFRRLIKFQTRRREGLVGSELEIRTTTSHVLAPGGNSSTCFTVYCMHIHRASDACTRQGTDDQWVLKKRYSELEAFRRLLFKHIEEWEYTVRREFARKATVEKRKTLAVVSNAMRRAISPTFPKKHFRTGKPAVTKERVLGLPNFVRKLLGVYTDLAVYKTNSQLQVGGFASSWAQLCTIFSELETFLEVPKPQKDAEIQRQSAVLALKDFNDCTSSVAEGTHEQLCSICLNEDPATDESSPVVALPCGHHFHEDCVIDWFSTSPTCPLCRRSLTQD</sequence>
<dbReference type="EMBL" id="JAGDFM010000171">
    <property type="protein sequence ID" value="KAG7383626.1"/>
    <property type="molecule type" value="Genomic_DNA"/>
</dbReference>
<dbReference type="GO" id="GO:0008270">
    <property type="term" value="F:zinc ion binding"/>
    <property type="evidence" value="ECO:0007669"/>
    <property type="project" value="UniProtKB-KW"/>
</dbReference>
<dbReference type="Pfam" id="PF13639">
    <property type="entry name" value="zf-RING_2"/>
    <property type="match status" value="1"/>
</dbReference>
<accession>A0A8T1VRQ9</accession>
<evidence type="ECO:0000256" key="5">
    <source>
        <dbReference type="SAM" id="MobiDB-lite"/>
    </source>
</evidence>
<dbReference type="GO" id="GO:0061630">
    <property type="term" value="F:ubiquitin protein ligase activity"/>
    <property type="evidence" value="ECO:0007669"/>
    <property type="project" value="TreeGrafter"/>
</dbReference>
<comment type="caution">
    <text evidence="8">The sequence shown here is derived from an EMBL/GenBank/DDBJ whole genome shotgun (WGS) entry which is preliminary data.</text>
</comment>
<feature type="region of interest" description="Disordered" evidence="5">
    <location>
        <begin position="14"/>
        <end position="38"/>
    </location>
</feature>
<proteinExistence type="predicted"/>
<dbReference type="AlphaFoldDB" id="A0A8T1VRQ9"/>
<gene>
    <name evidence="8" type="ORF">PHYPSEUDO_003501</name>
</gene>
<dbReference type="PANTHER" id="PTHR15710:SF217">
    <property type="entry name" value="E3 UBIQUITIN-PROTEIN LIGASE RDUF2"/>
    <property type="match status" value="1"/>
</dbReference>
<dbReference type="InterPro" id="IPR001841">
    <property type="entry name" value="Znf_RING"/>
</dbReference>
<dbReference type="GO" id="GO:0016567">
    <property type="term" value="P:protein ubiquitination"/>
    <property type="evidence" value="ECO:0007669"/>
    <property type="project" value="TreeGrafter"/>
</dbReference>
<keyword evidence="3" id="KW-0862">Zinc</keyword>
<dbReference type="SMART" id="SM00744">
    <property type="entry name" value="RINGv"/>
    <property type="match status" value="1"/>
</dbReference>
<evidence type="ECO:0000259" key="7">
    <source>
        <dbReference type="PROSITE" id="PS50195"/>
    </source>
</evidence>
<dbReference type="PANTHER" id="PTHR15710">
    <property type="entry name" value="E3 UBIQUITIN-PROTEIN LIGASE PRAJA"/>
    <property type="match status" value="1"/>
</dbReference>
<organism evidence="8 9">
    <name type="scientific">Phytophthora pseudosyringae</name>
    <dbReference type="NCBI Taxonomy" id="221518"/>
    <lineage>
        <taxon>Eukaryota</taxon>
        <taxon>Sar</taxon>
        <taxon>Stramenopiles</taxon>
        <taxon>Oomycota</taxon>
        <taxon>Peronosporomycetes</taxon>
        <taxon>Peronosporales</taxon>
        <taxon>Peronosporaceae</taxon>
        <taxon>Phytophthora</taxon>
    </lineage>
</organism>
<dbReference type="PROSITE" id="PS50089">
    <property type="entry name" value="ZF_RING_2"/>
    <property type="match status" value="1"/>
</dbReference>
<protein>
    <recommendedName>
        <fullName evidence="10">RING-type domain-containing protein</fullName>
    </recommendedName>
</protein>